<comment type="caution">
    <text evidence="1">The sequence shown here is derived from an EMBL/GenBank/DDBJ whole genome shotgun (WGS) entry which is preliminary data.</text>
</comment>
<accession>A0A2V3U8B7</accession>
<reference evidence="1 2" key="1">
    <citation type="submission" date="2018-05" db="EMBL/GenBank/DDBJ databases">
        <title>Genomic Encyclopedia of Type Strains, Phase IV (KMG-IV): sequencing the most valuable type-strain genomes for metagenomic binning, comparative biology and taxonomic classification.</title>
        <authorList>
            <person name="Goeker M."/>
        </authorList>
    </citation>
    <scope>NUCLEOTIDE SEQUENCE [LARGE SCALE GENOMIC DNA]</scope>
    <source>
        <strain evidence="1 2">DSM 6462</strain>
    </source>
</reference>
<dbReference type="PANTHER" id="PTHR34129">
    <property type="entry name" value="BLR1139 PROTEIN"/>
    <property type="match status" value="1"/>
</dbReference>
<protein>
    <submittedName>
        <fullName evidence="1">Uncharacterized protein (DUF952 family)</fullName>
    </submittedName>
</protein>
<dbReference type="Pfam" id="PF06108">
    <property type="entry name" value="DUF952"/>
    <property type="match status" value="1"/>
</dbReference>
<keyword evidence="2" id="KW-1185">Reference proteome</keyword>
<dbReference type="OrthoDB" id="9799937at2"/>
<evidence type="ECO:0000313" key="2">
    <source>
        <dbReference type="Proteomes" id="UP000248021"/>
    </source>
</evidence>
<dbReference type="SUPFAM" id="SSF56399">
    <property type="entry name" value="ADP-ribosylation"/>
    <property type="match status" value="1"/>
</dbReference>
<organism evidence="1 2">
    <name type="scientific">Chelatococcus asaccharovorans</name>
    <dbReference type="NCBI Taxonomy" id="28210"/>
    <lineage>
        <taxon>Bacteria</taxon>
        <taxon>Pseudomonadati</taxon>
        <taxon>Pseudomonadota</taxon>
        <taxon>Alphaproteobacteria</taxon>
        <taxon>Hyphomicrobiales</taxon>
        <taxon>Chelatococcaceae</taxon>
        <taxon>Chelatococcus</taxon>
    </lineage>
</organism>
<dbReference type="EMBL" id="QJJK01000004">
    <property type="protein sequence ID" value="PXW60036.1"/>
    <property type="molecule type" value="Genomic_DNA"/>
</dbReference>
<dbReference type="Gene3D" id="3.20.170.20">
    <property type="entry name" value="Protein of unknown function DUF952"/>
    <property type="match status" value="1"/>
</dbReference>
<sequence>MPFRKRRELEEAGIWLALAFRQGATGTPTPYPSPTDLGLVQDPQASTQVAKARLALGRGAAASSLYHQTACIGTLWGINALSRNRNVEYSPPPCGEGYGVGDTRRYQRPGRYHLAWPGKHPLHRRVDLRRRLPYPPDEEALPVSTINDIRIYKICPAALWREAERAGVFMGAPVDHADGFIHFSTAAQLRETARRHFAGQEDLTLVAIDPAALGAALRFEPSRGGDLFPHLYGTLPLSAVRRVAPLPLGPDGAHVFPEEIP</sequence>
<dbReference type="Proteomes" id="UP000248021">
    <property type="component" value="Unassembled WGS sequence"/>
</dbReference>
<proteinExistence type="predicted"/>
<dbReference type="InterPro" id="IPR009297">
    <property type="entry name" value="DUF952"/>
</dbReference>
<gene>
    <name evidence="1" type="ORF">C7450_10487</name>
</gene>
<evidence type="ECO:0000313" key="1">
    <source>
        <dbReference type="EMBL" id="PXW60036.1"/>
    </source>
</evidence>
<dbReference type="AlphaFoldDB" id="A0A2V3U8B7"/>
<dbReference type="PANTHER" id="PTHR34129:SF1">
    <property type="entry name" value="DUF952 DOMAIN-CONTAINING PROTEIN"/>
    <property type="match status" value="1"/>
</dbReference>
<name>A0A2V3U8B7_9HYPH</name>